<reference evidence="1" key="1">
    <citation type="submission" date="2022-11" db="EMBL/GenBank/DDBJ databases">
        <authorList>
            <person name="Scott C."/>
            <person name="Bruce N."/>
        </authorList>
    </citation>
    <scope>NUCLEOTIDE SEQUENCE</scope>
</reference>
<dbReference type="EMBL" id="CALLCH030000016">
    <property type="protein sequence ID" value="CAI4217157.1"/>
    <property type="molecule type" value="Genomic_DNA"/>
</dbReference>
<name>A0A9P1H6Z8_9PEZI</name>
<evidence type="ECO:0000313" key="1">
    <source>
        <dbReference type="EMBL" id="CAI4217157.1"/>
    </source>
</evidence>
<gene>
    <name evidence="1" type="ORF">PPNO1_LOCUS6774</name>
</gene>
<evidence type="ECO:0000313" key="2">
    <source>
        <dbReference type="Proteomes" id="UP000838763"/>
    </source>
</evidence>
<proteinExistence type="predicted"/>
<dbReference type="Proteomes" id="UP000838763">
    <property type="component" value="Unassembled WGS sequence"/>
</dbReference>
<dbReference type="Pfam" id="PF14273">
    <property type="entry name" value="DUF4360"/>
    <property type="match status" value="1"/>
</dbReference>
<comment type="caution">
    <text evidence="1">The sequence shown here is derived from an EMBL/GenBank/DDBJ whole genome shotgun (WGS) entry which is preliminary data.</text>
</comment>
<dbReference type="InterPro" id="IPR025649">
    <property type="entry name" value="DUF4360"/>
</dbReference>
<protein>
    <submittedName>
        <fullName evidence="1">Uncharacterized protein</fullName>
    </submittedName>
</protein>
<organism evidence="1 2">
    <name type="scientific">Parascedosporium putredinis</name>
    <dbReference type="NCBI Taxonomy" id="1442378"/>
    <lineage>
        <taxon>Eukaryota</taxon>
        <taxon>Fungi</taxon>
        <taxon>Dikarya</taxon>
        <taxon>Ascomycota</taxon>
        <taxon>Pezizomycotina</taxon>
        <taxon>Sordariomycetes</taxon>
        <taxon>Hypocreomycetidae</taxon>
        <taxon>Microascales</taxon>
        <taxon>Microascaceae</taxon>
        <taxon>Parascedosporium</taxon>
    </lineage>
</organism>
<accession>A0A9P1H6Z8</accession>
<sequence length="187" mass="18995">MFGTGCPTGGGQGVGVGAVDGTPIFGFSEWGLDLADLDVPLSEDEIAAGLEPPTEVEKFCVEEMKLGGGPPGYKVRVPAVTVGGVAALEEGSALRISIETTIGGEVGGGNEIVLLPADITDGAFEALIENPSEVWSECIADDGVVPLIGVKTSLSLFREGDEATAGTVGAEDDSAVTVHFAAVWEEC</sequence>
<keyword evidence="2" id="KW-1185">Reference proteome</keyword>
<dbReference type="AlphaFoldDB" id="A0A9P1H6Z8"/>
<dbReference type="OrthoDB" id="5240920at2759"/>